<evidence type="ECO:0000256" key="1">
    <source>
        <dbReference type="SAM" id="MobiDB-lite"/>
    </source>
</evidence>
<evidence type="ECO:0000313" key="3">
    <source>
        <dbReference type="Proteomes" id="UP000478052"/>
    </source>
</evidence>
<keyword evidence="3" id="KW-1185">Reference proteome</keyword>
<comment type="caution">
    <text evidence="2">The sequence shown here is derived from an EMBL/GenBank/DDBJ whole genome shotgun (WGS) entry which is preliminary data.</text>
</comment>
<organism evidence="2 3">
    <name type="scientific">Aphis craccivora</name>
    <name type="common">Cowpea aphid</name>
    <dbReference type="NCBI Taxonomy" id="307492"/>
    <lineage>
        <taxon>Eukaryota</taxon>
        <taxon>Metazoa</taxon>
        <taxon>Ecdysozoa</taxon>
        <taxon>Arthropoda</taxon>
        <taxon>Hexapoda</taxon>
        <taxon>Insecta</taxon>
        <taxon>Pterygota</taxon>
        <taxon>Neoptera</taxon>
        <taxon>Paraneoptera</taxon>
        <taxon>Hemiptera</taxon>
        <taxon>Sternorrhyncha</taxon>
        <taxon>Aphidomorpha</taxon>
        <taxon>Aphidoidea</taxon>
        <taxon>Aphididae</taxon>
        <taxon>Aphidini</taxon>
        <taxon>Aphis</taxon>
        <taxon>Aphis</taxon>
    </lineage>
</organism>
<accession>A0A6G0VLV0</accession>
<proteinExistence type="predicted"/>
<dbReference type="OrthoDB" id="6630770at2759"/>
<feature type="compositionally biased region" description="Polar residues" evidence="1">
    <location>
        <begin position="18"/>
        <end position="29"/>
    </location>
</feature>
<protein>
    <submittedName>
        <fullName evidence="2">Uncharacterized protein</fullName>
    </submittedName>
</protein>
<sequence length="142" mass="16264">MFYQNAIYAVDFRQTTPPQNWNFKTNPTTKFYRPQPPQNAPISTNDTSPNSDFQDESDDVTPIKIGQFPGSHQFSDRGLQFFHVNEEFPVSASHQLALITSLPFVHTVRRYYRLNDRSEVFGLDARYSAPPPGGWIVARPGR</sequence>
<reference evidence="2 3" key="1">
    <citation type="submission" date="2019-08" db="EMBL/GenBank/DDBJ databases">
        <title>Whole genome of Aphis craccivora.</title>
        <authorList>
            <person name="Voronova N.V."/>
            <person name="Shulinski R.S."/>
            <person name="Bandarenka Y.V."/>
            <person name="Zhorov D.G."/>
            <person name="Warner D."/>
        </authorList>
    </citation>
    <scope>NUCLEOTIDE SEQUENCE [LARGE SCALE GENOMIC DNA]</scope>
    <source>
        <strain evidence="2">180601</strain>
        <tissue evidence="2">Whole Body</tissue>
    </source>
</reference>
<name>A0A6G0VLV0_APHCR</name>
<gene>
    <name evidence="2" type="ORF">FWK35_00033439</name>
</gene>
<feature type="region of interest" description="Disordered" evidence="1">
    <location>
        <begin position="18"/>
        <end position="60"/>
    </location>
</feature>
<feature type="compositionally biased region" description="Polar residues" evidence="1">
    <location>
        <begin position="40"/>
        <end position="52"/>
    </location>
</feature>
<dbReference type="EMBL" id="VUJU01014871">
    <property type="protein sequence ID" value="KAF0699459.1"/>
    <property type="molecule type" value="Genomic_DNA"/>
</dbReference>
<dbReference type="AlphaFoldDB" id="A0A6G0VLV0"/>
<dbReference type="Proteomes" id="UP000478052">
    <property type="component" value="Unassembled WGS sequence"/>
</dbReference>
<dbReference type="PANTHER" id="PTHR33626:SF2">
    <property type="match status" value="1"/>
</dbReference>
<dbReference type="PANTHER" id="PTHR33626">
    <property type="entry name" value="ZGC:158463"/>
    <property type="match status" value="1"/>
</dbReference>
<evidence type="ECO:0000313" key="2">
    <source>
        <dbReference type="EMBL" id="KAF0699459.1"/>
    </source>
</evidence>